<gene>
    <name evidence="2" type="ORF">SANT12839_055710</name>
</gene>
<proteinExistence type="predicted"/>
<dbReference type="AlphaFoldDB" id="A0A4D4KEW8"/>
<feature type="region of interest" description="Disordered" evidence="1">
    <location>
        <begin position="28"/>
        <end position="52"/>
    </location>
</feature>
<dbReference type="Proteomes" id="UP000299290">
    <property type="component" value="Unassembled WGS sequence"/>
</dbReference>
<reference evidence="2 3" key="1">
    <citation type="journal article" date="2020" name="Int. J. Syst. Evol. Microbiol.">
        <title>Reclassification of Streptomyces castelarensis and Streptomyces sporoclivatus as later heterotypic synonyms of Streptomyces antimycoticus.</title>
        <authorList>
            <person name="Komaki H."/>
            <person name="Tamura T."/>
        </authorList>
    </citation>
    <scope>NUCLEOTIDE SEQUENCE [LARGE SCALE GENOMIC DNA]</scope>
    <source>
        <strain evidence="2 3">NBRC 12839</strain>
    </source>
</reference>
<name>A0A4D4KEW8_9ACTN</name>
<organism evidence="2 3">
    <name type="scientific">Streptomyces antimycoticus</name>
    <dbReference type="NCBI Taxonomy" id="68175"/>
    <lineage>
        <taxon>Bacteria</taxon>
        <taxon>Bacillati</taxon>
        <taxon>Actinomycetota</taxon>
        <taxon>Actinomycetes</taxon>
        <taxon>Kitasatosporales</taxon>
        <taxon>Streptomycetaceae</taxon>
        <taxon>Streptomyces</taxon>
        <taxon>Streptomyces violaceusniger group</taxon>
    </lineage>
</organism>
<dbReference type="RefSeq" id="WP_137966944.1">
    <property type="nucleotide sequence ID" value="NZ_BJHV01000001.1"/>
</dbReference>
<keyword evidence="3" id="KW-1185">Reference proteome</keyword>
<sequence length="251" mass="25407">MNESGAKRTMGAAIVAVAALGLMTGCGSDSGDGKSDGAKQDDKPASTAPAAKALSASALERATLASGELKGFEIQKMTDKEISEGGSAKSGKAECQPLAALMGSQYDPAPKASVHRSYATDLSKAKIGGIGLIRVSSYGPGDAEQTIKDLRGAATACQGGFAAKDGSGEKSDVKKVEQLEAPKAGDEALAFSLHDASENKAVIKFTVVRSGPQLMVFFGTNISDPTKSEVPAALVDAQVAKVEKAARGAAS</sequence>
<comment type="caution">
    <text evidence="2">The sequence shown here is derived from an EMBL/GenBank/DDBJ whole genome shotgun (WGS) entry which is preliminary data.</text>
</comment>
<protein>
    <submittedName>
        <fullName evidence="2">Lipoprotein</fullName>
    </submittedName>
</protein>
<dbReference type="EMBL" id="BJHV01000001">
    <property type="protein sequence ID" value="GDY44689.1"/>
    <property type="molecule type" value="Genomic_DNA"/>
</dbReference>
<evidence type="ECO:0000313" key="3">
    <source>
        <dbReference type="Proteomes" id="UP000299290"/>
    </source>
</evidence>
<evidence type="ECO:0000313" key="2">
    <source>
        <dbReference type="EMBL" id="GDY44689.1"/>
    </source>
</evidence>
<feature type="compositionally biased region" description="Basic and acidic residues" evidence="1">
    <location>
        <begin position="31"/>
        <end position="44"/>
    </location>
</feature>
<dbReference type="PROSITE" id="PS51257">
    <property type="entry name" value="PROKAR_LIPOPROTEIN"/>
    <property type="match status" value="1"/>
</dbReference>
<keyword evidence="2" id="KW-0449">Lipoprotein</keyword>
<accession>A0A4D4KEW8</accession>
<evidence type="ECO:0000256" key="1">
    <source>
        <dbReference type="SAM" id="MobiDB-lite"/>
    </source>
</evidence>